<organism evidence="1">
    <name type="scientific">marine sediment metagenome</name>
    <dbReference type="NCBI Taxonomy" id="412755"/>
    <lineage>
        <taxon>unclassified sequences</taxon>
        <taxon>metagenomes</taxon>
        <taxon>ecological metagenomes</taxon>
    </lineage>
</organism>
<proteinExistence type="predicted"/>
<reference evidence="1" key="1">
    <citation type="journal article" date="2015" name="Nature">
        <title>Complex archaea that bridge the gap between prokaryotes and eukaryotes.</title>
        <authorList>
            <person name="Spang A."/>
            <person name="Saw J.H."/>
            <person name="Jorgensen S.L."/>
            <person name="Zaremba-Niedzwiedzka K."/>
            <person name="Martijn J."/>
            <person name="Lind A.E."/>
            <person name="van Eijk R."/>
            <person name="Schleper C."/>
            <person name="Guy L."/>
            <person name="Ettema T.J."/>
        </authorList>
    </citation>
    <scope>NUCLEOTIDE SEQUENCE</scope>
</reference>
<dbReference type="EMBL" id="LAZR01017323">
    <property type="protein sequence ID" value="KKM00901.1"/>
    <property type="molecule type" value="Genomic_DNA"/>
</dbReference>
<gene>
    <name evidence="1" type="ORF">LCGC14_1799780</name>
</gene>
<comment type="caution">
    <text evidence="1">The sequence shown here is derived from an EMBL/GenBank/DDBJ whole genome shotgun (WGS) entry which is preliminary data.</text>
</comment>
<sequence length="215" mass="25018">MNSKDNYLAVRISRDSEARWDKRIVMSSWKDDEFGVYPYLNVEWRTLDALDHESWNPAKYENDGEEAAALLLASVIICHLNAWPHWYPLARPKTLQSQVNKDNEVIHVCEIKGCTRRPDSPNDTDTEHIRILHSESRDLYHPDHPKRHFSRVEVAGEDGLDNPCWRYVGDESTACGRYDNAFSILMEVAITRLGMRFDEGDNDHRQNFYKAEVVP</sequence>
<accession>A0A0F9J4S2</accession>
<evidence type="ECO:0000313" key="1">
    <source>
        <dbReference type="EMBL" id="KKM00901.1"/>
    </source>
</evidence>
<name>A0A0F9J4S2_9ZZZZ</name>
<dbReference type="AlphaFoldDB" id="A0A0F9J4S2"/>
<protein>
    <submittedName>
        <fullName evidence="1">Uncharacterized protein</fullName>
    </submittedName>
</protein>